<evidence type="ECO:0000313" key="4">
    <source>
        <dbReference type="Proteomes" id="UP000318693"/>
    </source>
</evidence>
<reference evidence="3 4" key="1">
    <citation type="submission" date="2019-07" db="EMBL/GenBank/DDBJ databases">
        <title>Georgenia wutianyii sp. nov. and Georgenia *** sp. nov. isolated from plateau pika (Ochotona curzoniae) in the Qinghai-Tibet plateau of China.</title>
        <authorList>
            <person name="Tian Z."/>
        </authorList>
    </citation>
    <scope>NUCLEOTIDE SEQUENCE [LARGE SCALE GENOMIC DNA]</scope>
    <source>
        <strain evidence="3 4">Z446</strain>
    </source>
</reference>
<gene>
    <name evidence="3" type="ORF">FJ693_14100</name>
</gene>
<organism evidence="3 4">
    <name type="scientific">Georgenia yuyongxinii</name>
    <dbReference type="NCBI Taxonomy" id="2589797"/>
    <lineage>
        <taxon>Bacteria</taxon>
        <taxon>Bacillati</taxon>
        <taxon>Actinomycetota</taxon>
        <taxon>Actinomycetes</taxon>
        <taxon>Micrococcales</taxon>
        <taxon>Bogoriellaceae</taxon>
        <taxon>Georgenia</taxon>
    </lineage>
</organism>
<dbReference type="Proteomes" id="UP000318693">
    <property type="component" value="Unassembled WGS sequence"/>
</dbReference>
<feature type="transmembrane region" description="Helical" evidence="2">
    <location>
        <begin position="105"/>
        <end position="128"/>
    </location>
</feature>
<feature type="transmembrane region" description="Helical" evidence="2">
    <location>
        <begin position="186"/>
        <end position="204"/>
    </location>
</feature>
<keyword evidence="2" id="KW-1133">Transmembrane helix</keyword>
<evidence type="ECO:0000256" key="1">
    <source>
        <dbReference type="SAM" id="MobiDB-lite"/>
    </source>
</evidence>
<name>A0A552WNP2_9MICO</name>
<feature type="region of interest" description="Disordered" evidence="1">
    <location>
        <begin position="1"/>
        <end position="54"/>
    </location>
</feature>
<feature type="transmembrane region" description="Helical" evidence="2">
    <location>
        <begin position="62"/>
        <end position="84"/>
    </location>
</feature>
<keyword evidence="4" id="KW-1185">Reference proteome</keyword>
<feature type="compositionally biased region" description="Basic and acidic residues" evidence="1">
    <location>
        <begin position="42"/>
        <end position="52"/>
    </location>
</feature>
<keyword evidence="2" id="KW-0812">Transmembrane</keyword>
<evidence type="ECO:0000256" key="2">
    <source>
        <dbReference type="SAM" id="Phobius"/>
    </source>
</evidence>
<dbReference type="AlphaFoldDB" id="A0A552WNP2"/>
<dbReference type="EMBL" id="VJXR01000047">
    <property type="protein sequence ID" value="TRW44314.1"/>
    <property type="molecule type" value="Genomic_DNA"/>
</dbReference>
<evidence type="ECO:0000313" key="3">
    <source>
        <dbReference type="EMBL" id="TRW44314.1"/>
    </source>
</evidence>
<comment type="caution">
    <text evidence="3">The sequence shown here is derived from an EMBL/GenBank/DDBJ whole genome shotgun (WGS) entry which is preliminary data.</text>
</comment>
<feature type="transmembrane region" description="Helical" evidence="2">
    <location>
        <begin position="134"/>
        <end position="153"/>
    </location>
</feature>
<dbReference type="Pfam" id="PF10027">
    <property type="entry name" value="DUF2269"/>
    <property type="match status" value="1"/>
</dbReference>
<protein>
    <submittedName>
        <fullName evidence="3">DUF2269 family protein</fullName>
    </submittedName>
</protein>
<proteinExistence type="predicted"/>
<sequence>MRSSPASPQPSQPGNAWDTRPPAGGWGARFADGTVTSPTRRAAPDRAARHGETPMQESLVQVHTVAAVVFVVFHAVSAVTLLRVRRQRDPVTVRKMLRVSRVATVPADLALLTVLVAGTWAGIITGAFTGGRLWLWAAVAVLVVVLVAMLTLVSPNVEKWRRLVDEKADPPPPDELATALSARAPLAGGAVGLVGLVAIVWLMVTQPF</sequence>
<accession>A0A552WNP2</accession>
<keyword evidence="2" id="KW-0472">Membrane</keyword>
<dbReference type="InterPro" id="IPR018729">
    <property type="entry name" value="DUF2269_transmembrane"/>
</dbReference>